<dbReference type="Gene3D" id="2.40.160.10">
    <property type="entry name" value="Porin"/>
    <property type="match status" value="1"/>
</dbReference>
<proteinExistence type="predicted"/>
<name>J9CUH4_9ZZZZ</name>
<sequence>MKKNFMFLFSLWGMSLSVPAAAAVGAAVGAGEETCTVASVNEAESAASTAGSKVSDWVKAAAPTFKFGGYITGKYSISDRSGESSNGGFDLRYLRLYANGHCFQDFYYRFQLETCSAPGVDKGPRVLDAFVEWQKFDFLKVKLGQFKRPFGFENPYNPIDVGFGAYSQATSKLAGMSDRNGEHSSGGRDMGVQLQGDLLQAKDGHYWLHYQVGFFNGQGINHTDKDKFKDLIGGLWFSPVKNLYIGGFGWNGNYTNENYVEGEGMLKEAKRVRWGAGLKYESDWTFRGEYMSSVGGNVKKAAMNDRADAWYAAVGAPLFRNFKLYGRWDCYREAKTWNSLKTNYGLSANYTFCKNLVLQLNYNFTDERGVRRAAKDSHYNTFDFQVYARF</sequence>
<accession>J9CUH4</accession>
<dbReference type="SUPFAM" id="SSF56935">
    <property type="entry name" value="Porins"/>
    <property type="match status" value="1"/>
</dbReference>
<dbReference type="InterPro" id="IPR010870">
    <property type="entry name" value="Porin_O/P"/>
</dbReference>
<gene>
    <name evidence="1" type="ORF">EVA_08025</name>
</gene>
<dbReference type="InterPro" id="IPR023614">
    <property type="entry name" value="Porin_dom_sf"/>
</dbReference>
<dbReference type="Pfam" id="PF07396">
    <property type="entry name" value="Porin_O_P"/>
    <property type="match status" value="1"/>
</dbReference>
<protein>
    <submittedName>
        <fullName evidence="1">Phosphate-selective porin O and P</fullName>
    </submittedName>
</protein>
<organism evidence="1">
    <name type="scientific">gut metagenome</name>
    <dbReference type="NCBI Taxonomy" id="749906"/>
    <lineage>
        <taxon>unclassified sequences</taxon>
        <taxon>metagenomes</taxon>
        <taxon>organismal metagenomes</taxon>
    </lineage>
</organism>
<reference evidence="1" key="1">
    <citation type="journal article" date="2012" name="PLoS ONE">
        <title>Gene sets for utilization of primary and secondary nutrition supplies in the distal gut of endangered iberian lynx.</title>
        <authorList>
            <person name="Alcaide M."/>
            <person name="Messina E."/>
            <person name="Richter M."/>
            <person name="Bargiela R."/>
            <person name="Peplies J."/>
            <person name="Huws S.A."/>
            <person name="Newbold C.J."/>
            <person name="Golyshin P.N."/>
            <person name="Simon M.A."/>
            <person name="Lopez G."/>
            <person name="Yakimov M.M."/>
            <person name="Ferrer M."/>
        </authorList>
    </citation>
    <scope>NUCLEOTIDE SEQUENCE</scope>
</reference>
<comment type="caution">
    <text evidence="1">The sequence shown here is derived from an EMBL/GenBank/DDBJ whole genome shotgun (WGS) entry which is preliminary data.</text>
</comment>
<dbReference type="AlphaFoldDB" id="J9CUH4"/>
<evidence type="ECO:0000313" key="1">
    <source>
        <dbReference type="EMBL" id="EJX03876.1"/>
    </source>
</evidence>
<dbReference type="EMBL" id="AMCI01002001">
    <property type="protein sequence ID" value="EJX03876.1"/>
    <property type="molecule type" value="Genomic_DNA"/>
</dbReference>